<dbReference type="Pfam" id="PF21049">
    <property type="entry name" value="CFA69_ARM_rpt"/>
    <property type="match status" value="2"/>
</dbReference>
<dbReference type="InterPro" id="IPR048733">
    <property type="entry name" value="CFA69_ARM_dom"/>
</dbReference>
<gene>
    <name evidence="2" type="ORF">J4Q44_G00035480</name>
</gene>
<dbReference type="Proteomes" id="UP001356427">
    <property type="component" value="Unassembled WGS sequence"/>
</dbReference>
<dbReference type="PANTHER" id="PTHR14716">
    <property type="entry name" value="CILIA- AND FLAGELLA-ASSOCIATED PROTEIN 69"/>
    <property type="match status" value="1"/>
</dbReference>
<feature type="domain" description="Cilia- and flagella-associated protein 69 ARM repeats" evidence="1">
    <location>
        <begin position="32"/>
        <end position="91"/>
    </location>
</feature>
<evidence type="ECO:0000259" key="1">
    <source>
        <dbReference type="Pfam" id="PF21049"/>
    </source>
</evidence>
<dbReference type="AlphaFoldDB" id="A0AAN8MLM7"/>
<evidence type="ECO:0000313" key="3">
    <source>
        <dbReference type="Proteomes" id="UP001356427"/>
    </source>
</evidence>
<keyword evidence="3" id="KW-1185">Reference proteome</keyword>
<dbReference type="GO" id="GO:1990834">
    <property type="term" value="P:response to odorant"/>
    <property type="evidence" value="ECO:0007669"/>
    <property type="project" value="TreeGrafter"/>
</dbReference>
<protein>
    <recommendedName>
        <fullName evidence="1">Cilia- and flagella-associated protein 69 ARM repeats domain-containing protein</fullName>
    </recommendedName>
</protein>
<dbReference type="InterPro" id="IPR048732">
    <property type="entry name" value="CFA69"/>
</dbReference>
<dbReference type="PANTHER" id="PTHR14716:SF0">
    <property type="entry name" value="CILIA- AND FLAGELLA-ASSOCIATED PROTEIN 69"/>
    <property type="match status" value="1"/>
</dbReference>
<sequence>MKAKPKIETVEKLTPKPTSVLTGSTLPALGTVQLLEQSELAETLVLSMALLENQPTVKLQVLQTLQMLSSSSDVKWSLMLKAQRAQQICFQGCVVLTLLHLVKPSAAPLRASHDHATGPPVQQEELQLQALAALATVAPLMLDDYMTCQGNTSAAAGVVC</sequence>
<reference evidence="2 3" key="1">
    <citation type="submission" date="2021-04" db="EMBL/GenBank/DDBJ databases">
        <authorList>
            <person name="De Guttry C."/>
            <person name="Zahm M."/>
            <person name="Klopp C."/>
            <person name="Cabau C."/>
            <person name="Louis A."/>
            <person name="Berthelot C."/>
            <person name="Parey E."/>
            <person name="Roest Crollius H."/>
            <person name="Montfort J."/>
            <person name="Robinson-Rechavi M."/>
            <person name="Bucao C."/>
            <person name="Bouchez O."/>
            <person name="Gislard M."/>
            <person name="Lluch J."/>
            <person name="Milhes M."/>
            <person name="Lampietro C."/>
            <person name="Lopez Roques C."/>
            <person name="Donnadieu C."/>
            <person name="Braasch I."/>
            <person name="Desvignes T."/>
            <person name="Postlethwait J."/>
            <person name="Bobe J."/>
            <person name="Wedekind C."/>
            <person name="Guiguen Y."/>
        </authorList>
    </citation>
    <scope>NUCLEOTIDE SEQUENCE [LARGE SCALE GENOMIC DNA]</scope>
    <source>
        <strain evidence="2">Cs_M1</strain>
        <tissue evidence="2">Blood</tissue>
    </source>
</reference>
<dbReference type="GO" id="GO:0042048">
    <property type="term" value="P:olfactory behavior"/>
    <property type="evidence" value="ECO:0007669"/>
    <property type="project" value="TreeGrafter"/>
</dbReference>
<evidence type="ECO:0000313" key="2">
    <source>
        <dbReference type="EMBL" id="KAK6327902.1"/>
    </source>
</evidence>
<dbReference type="GO" id="GO:1902093">
    <property type="term" value="P:positive regulation of flagellated sperm motility"/>
    <property type="evidence" value="ECO:0007669"/>
    <property type="project" value="TreeGrafter"/>
</dbReference>
<comment type="caution">
    <text evidence="2">The sequence shown here is derived from an EMBL/GenBank/DDBJ whole genome shotgun (WGS) entry which is preliminary data.</text>
</comment>
<dbReference type="EMBL" id="JAGTTL010000002">
    <property type="protein sequence ID" value="KAK6327902.1"/>
    <property type="molecule type" value="Genomic_DNA"/>
</dbReference>
<dbReference type="GO" id="GO:0097730">
    <property type="term" value="C:non-motile cilium"/>
    <property type="evidence" value="ECO:0007669"/>
    <property type="project" value="TreeGrafter"/>
</dbReference>
<name>A0AAN8MLM7_9TELE</name>
<organism evidence="2 3">
    <name type="scientific">Coregonus suidteri</name>
    <dbReference type="NCBI Taxonomy" id="861788"/>
    <lineage>
        <taxon>Eukaryota</taxon>
        <taxon>Metazoa</taxon>
        <taxon>Chordata</taxon>
        <taxon>Craniata</taxon>
        <taxon>Vertebrata</taxon>
        <taxon>Euteleostomi</taxon>
        <taxon>Actinopterygii</taxon>
        <taxon>Neopterygii</taxon>
        <taxon>Teleostei</taxon>
        <taxon>Protacanthopterygii</taxon>
        <taxon>Salmoniformes</taxon>
        <taxon>Salmonidae</taxon>
        <taxon>Coregoninae</taxon>
        <taxon>Coregonus</taxon>
    </lineage>
</organism>
<feature type="domain" description="Cilia- and flagella-associated protein 69 ARM repeats" evidence="1">
    <location>
        <begin position="92"/>
        <end position="152"/>
    </location>
</feature>
<accession>A0AAN8MLM7</accession>
<dbReference type="GO" id="GO:0097225">
    <property type="term" value="C:sperm midpiece"/>
    <property type="evidence" value="ECO:0007669"/>
    <property type="project" value="TreeGrafter"/>
</dbReference>
<proteinExistence type="predicted"/>